<dbReference type="AlphaFoldDB" id="A0A0A0KI68"/>
<reference evidence="2 3" key="1">
    <citation type="journal article" date="2009" name="Nat. Genet.">
        <title>The genome of the cucumber, Cucumis sativus L.</title>
        <authorList>
            <person name="Huang S."/>
            <person name="Li R."/>
            <person name="Zhang Z."/>
            <person name="Li L."/>
            <person name="Gu X."/>
            <person name="Fan W."/>
            <person name="Lucas W.J."/>
            <person name="Wang X."/>
            <person name="Xie B."/>
            <person name="Ni P."/>
            <person name="Ren Y."/>
            <person name="Zhu H."/>
            <person name="Li J."/>
            <person name="Lin K."/>
            <person name="Jin W."/>
            <person name="Fei Z."/>
            <person name="Li G."/>
            <person name="Staub J."/>
            <person name="Kilian A."/>
            <person name="van der Vossen E.A."/>
            <person name="Wu Y."/>
            <person name="Guo J."/>
            <person name="He J."/>
            <person name="Jia Z."/>
            <person name="Ren Y."/>
            <person name="Tian G."/>
            <person name="Lu Y."/>
            <person name="Ruan J."/>
            <person name="Qian W."/>
            <person name="Wang M."/>
            <person name="Huang Q."/>
            <person name="Li B."/>
            <person name="Xuan Z."/>
            <person name="Cao J."/>
            <person name="Asan"/>
            <person name="Wu Z."/>
            <person name="Zhang J."/>
            <person name="Cai Q."/>
            <person name="Bai Y."/>
            <person name="Zhao B."/>
            <person name="Han Y."/>
            <person name="Li Y."/>
            <person name="Li X."/>
            <person name="Wang S."/>
            <person name="Shi Q."/>
            <person name="Liu S."/>
            <person name="Cho W.K."/>
            <person name="Kim J.Y."/>
            <person name="Xu Y."/>
            <person name="Heller-Uszynska K."/>
            <person name="Miao H."/>
            <person name="Cheng Z."/>
            <person name="Zhang S."/>
            <person name="Wu J."/>
            <person name="Yang Y."/>
            <person name="Kang H."/>
            <person name="Li M."/>
            <person name="Liang H."/>
            <person name="Ren X."/>
            <person name="Shi Z."/>
            <person name="Wen M."/>
            <person name="Jian M."/>
            <person name="Yang H."/>
            <person name="Zhang G."/>
            <person name="Yang Z."/>
            <person name="Chen R."/>
            <person name="Liu S."/>
            <person name="Li J."/>
            <person name="Ma L."/>
            <person name="Liu H."/>
            <person name="Zhou Y."/>
            <person name="Zhao J."/>
            <person name="Fang X."/>
            <person name="Li G."/>
            <person name="Fang L."/>
            <person name="Li Y."/>
            <person name="Liu D."/>
            <person name="Zheng H."/>
            <person name="Zhang Y."/>
            <person name="Qin N."/>
            <person name="Li Z."/>
            <person name="Yang G."/>
            <person name="Yang S."/>
            <person name="Bolund L."/>
            <person name="Kristiansen K."/>
            <person name="Zheng H."/>
            <person name="Li S."/>
            <person name="Zhang X."/>
            <person name="Yang H."/>
            <person name="Wang J."/>
            <person name="Sun R."/>
            <person name="Zhang B."/>
            <person name="Jiang S."/>
            <person name="Wang J."/>
            <person name="Du Y."/>
            <person name="Li S."/>
        </authorList>
    </citation>
    <scope>NUCLEOTIDE SEQUENCE [LARGE SCALE GENOMIC DNA]</scope>
    <source>
        <strain evidence="3">cv. 9930</strain>
    </source>
</reference>
<organism evidence="2 3">
    <name type="scientific">Cucumis sativus</name>
    <name type="common">Cucumber</name>
    <dbReference type="NCBI Taxonomy" id="3659"/>
    <lineage>
        <taxon>Eukaryota</taxon>
        <taxon>Viridiplantae</taxon>
        <taxon>Streptophyta</taxon>
        <taxon>Embryophyta</taxon>
        <taxon>Tracheophyta</taxon>
        <taxon>Spermatophyta</taxon>
        <taxon>Magnoliopsida</taxon>
        <taxon>eudicotyledons</taxon>
        <taxon>Gunneridae</taxon>
        <taxon>Pentapetalae</taxon>
        <taxon>rosids</taxon>
        <taxon>fabids</taxon>
        <taxon>Cucurbitales</taxon>
        <taxon>Cucurbitaceae</taxon>
        <taxon>Benincaseae</taxon>
        <taxon>Cucumis</taxon>
    </lineage>
</organism>
<dbReference type="EMBL" id="CM002927">
    <property type="protein sequence ID" value="KGN49420.1"/>
    <property type="molecule type" value="Genomic_DNA"/>
</dbReference>
<dbReference type="Gramene" id="KGN49420">
    <property type="protein sequence ID" value="KGN49420"/>
    <property type="gene ID" value="Csa_6G524100"/>
</dbReference>
<feature type="region of interest" description="Disordered" evidence="1">
    <location>
        <begin position="33"/>
        <end position="56"/>
    </location>
</feature>
<dbReference type="OMA" id="MNDSHAN"/>
<evidence type="ECO:0000256" key="1">
    <source>
        <dbReference type="SAM" id="MobiDB-lite"/>
    </source>
</evidence>
<sequence length="84" mass="9396">MANSRIARFVTEVAPPQIISVMRRRTSKVLDTISEEDRECNKNEYPAAPPRSLSSSTTSASMVVAANSMYFVRNISRPFSKIND</sequence>
<dbReference type="Proteomes" id="UP000029981">
    <property type="component" value="Chromosome 6"/>
</dbReference>
<keyword evidence="3" id="KW-1185">Reference proteome</keyword>
<dbReference type="PANTHER" id="PTHR35101:SF12">
    <property type="entry name" value="OS02G0162600 PROTEIN"/>
    <property type="match status" value="1"/>
</dbReference>
<evidence type="ECO:0000313" key="2">
    <source>
        <dbReference type="EMBL" id="KGN49420.1"/>
    </source>
</evidence>
<reference evidence="2 3" key="4">
    <citation type="journal article" date="2011" name="BMC Genomics">
        <title>RNA-Seq improves annotation of protein-coding genes in the cucumber genome.</title>
        <authorList>
            <person name="Li Z."/>
            <person name="Zhang Z."/>
            <person name="Yan P."/>
            <person name="Huang S."/>
            <person name="Fei Z."/>
            <person name="Lin K."/>
        </authorList>
    </citation>
    <scope>NUCLEOTIDE SEQUENCE [LARGE SCALE GENOMIC DNA]</scope>
    <source>
        <strain evidence="3">cv. 9930</strain>
    </source>
</reference>
<accession>A0A0A0KI68</accession>
<protein>
    <submittedName>
        <fullName evidence="2">Uncharacterized protein</fullName>
    </submittedName>
</protein>
<reference evidence="2 3" key="2">
    <citation type="journal article" date="2009" name="PLoS ONE">
        <title>An integrated genetic and cytogenetic map of the cucumber genome.</title>
        <authorList>
            <person name="Ren Y."/>
            <person name="Zhang Z."/>
            <person name="Liu J."/>
            <person name="Staub J.E."/>
            <person name="Han Y."/>
            <person name="Cheng Z."/>
            <person name="Li X."/>
            <person name="Lu J."/>
            <person name="Miao H."/>
            <person name="Kang H."/>
            <person name="Xie B."/>
            <person name="Gu X."/>
            <person name="Wang X."/>
            <person name="Du Y."/>
            <person name="Jin W."/>
            <person name="Huang S."/>
        </authorList>
    </citation>
    <scope>NUCLEOTIDE SEQUENCE [LARGE SCALE GENOMIC DNA]</scope>
    <source>
        <strain evidence="3">cv. 9930</strain>
    </source>
</reference>
<gene>
    <name evidence="2" type="ORF">Csa_6G524100</name>
</gene>
<proteinExistence type="predicted"/>
<evidence type="ECO:0000313" key="3">
    <source>
        <dbReference type="Proteomes" id="UP000029981"/>
    </source>
</evidence>
<dbReference type="PANTHER" id="PTHR35101">
    <property type="entry name" value="OS02G0162600 PROTEIN"/>
    <property type="match status" value="1"/>
</dbReference>
<reference evidence="2 3" key="3">
    <citation type="journal article" date="2010" name="BMC Genomics">
        <title>Transcriptome sequencing and comparative analysis of cucumber flowers with different sex types.</title>
        <authorList>
            <person name="Guo S."/>
            <person name="Zheng Y."/>
            <person name="Joung J.G."/>
            <person name="Liu S."/>
            <person name="Zhang Z."/>
            <person name="Crasta O.R."/>
            <person name="Sobral B.W."/>
            <person name="Xu Y."/>
            <person name="Huang S."/>
            <person name="Fei Z."/>
        </authorList>
    </citation>
    <scope>NUCLEOTIDE SEQUENCE [LARGE SCALE GENOMIC DNA]</scope>
    <source>
        <strain evidence="3">cv. 9930</strain>
    </source>
</reference>
<name>A0A0A0KI68_CUCSA</name>